<gene>
    <name evidence="2" type="ORF">AERYTH_14265</name>
</gene>
<protein>
    <recommendedName>
        <fullName evidence="4">DUF4012 domain-containing protein</fullName>
    </recommendedName>
</protein>
<dbReference type="STRING" id="2041.AERYTH_14265"/>
<keyword evidence="3" id="KW-1185">Reference proteome</keyword>
<name>A0A0U4CD33_9ACTN</name>
<evidence type="ECO:0000313" key="3">
    <source>
        <dbReference type="Proteomes" id="UP000067689"/>
    </source>
</evidence>
<dbReference type="AlphaFoldDB" id="A0A0U4CD33"/>
<organism evidence="2 3">
    <name type="scientific">Aeromicrobium erythreum</name>
    <dbReference type="NCBI Taxonomy" id="2041"/>
    <lineage>
        <taxon>Bacteria</taxon>
        <taxon>Bacillati</taxon>
        <taxon>Actinomycetota</taxon>
        <taxon>Actinomycetes</taxon>
        <taxon>Propionibacteriales</taxon>
        <taxon>Nocardioidaceae</taxon>
        <taxon>Aeromicrobium</taxon>
    </lineage>
</organism>
<accession>A0A0U4CD33</accession>
<keyword evidence="1" id="KW-0472">Membrane</keyword>
<proteinExistence type="predicted"/>
<evidence type="ECO:0008006" key="4">
    <source>
        <dbReference type="Google" id="ProtNLM"/>
    </source>
</evidence>
<keyword evidence="1" id="KW-0812">Transmembrane</keyword>
<evidence type="ECO:0000256" key="1">
    <source>
        <dbReference type="SAM" id="Phobius"/>
    </source>
</evidence>
<dbReference type="EMBL" id="CP011502">
    <property type="protein sequence ID" value="ALX05774.1"/>
    <property type="molecule type" value="Genomic_DNA"/>
</dbReference>
<keyword evidence="1" id="KW-1133">Transmembrane helix</keyword>
<sequence>MWAPWSPVAVATADPTVRPPRRFLPERWDRAGWARLVLSVVGGVVLVCGVVLAWQGVRAAILLQRASDASQVLLAQVAQGDADGARRTAEVLEDAARRSHDSTDGPLWAVASWLPVVGDDVDAVRVVSREVDRVATRAVPTVVDVTAQVGLDAFSPRDGRVDIANLESVAPRLGAPRRALDEAARNVGDIRPEDVVGRLQVPVRRLQDVLTGAASAARVADTAATLLPDMLGAQERRRYLLLIQNNAEVRSLGGIPGSWAVIEADRGRVRMTEQGSAIDVPPVDDPRLAVPASQYGAVPVSAAEDLRNTTSVPDFPEAARFAGSLVGEATDTRFDGVVSVDPVTLGYLLQGLGPVTLGDGTRLTSENAVDELLNGVYRRYTTDPLAQDAVFEDAARSIFDAFVGGRGATQPVLEALVRAAVDNRVMVWSADRSEQRRIRTTGVSGVLSQDADRARVGVFVDDSKGSKLQYYLETSHTLTSSRCVDDRSQELTLRTRLSSVVPRSGLPVSITGFRLPGLSATDQRLSVRVVAPAGGVLQQVRLGDVDRQPVGGRLGDRRVTVVPLTLRAGESVDLTVTMRTGDGQTDDPVLTSTPGIRAEPNDVRVRSACG</sequence>
<dbReference type="PATRIC" id="fig|2041.4.peg.2974"/>
<evidence type="ECO:0000313" key="2">
    <source>
        <dbReference type="EMBL" id="ALX05774.1"/>
    </source>
</evidence>
<dbReference type="Pfam" id="PF13196">
    <property type="entry name" value="DUF4012"/>
    <property type="match status" value="1"/>
</dbReference>
<dbReference type="Proteomes" id="UP000067689">
    <property type="component" value="Chromosome"/>
</dbReference>
<reference evidence="2 3" key="1">
    <citation type="journal article" date="1991" name="Int. J. Syst. Bacteriol.">
        <title>Description of the erythromycin-producing bacterium Arthrobacter sp. strain NRRL B-3381 as Aeromicrobium erythreum gen. nov., sp. nov.</title>
        <authorList>
            <person name="Miller E.S."/>
            <person name="Woese C.R."/>
            <person name="Brenner S."/>
        </authorList>
    </citation>
    <scope>NUCLEOTIDE SEQUENCE [LARGE SCALE GENOMIC DNA]</scope>
    <source>
        <strain evidence="2 3">AR18</strain>
    </source>
</reference>
<dbReference type="KEGG" id="aer:AERYTH_14265"/>
<feature type="transmembrane region" description="Helical" evidence="1">
    <location>
        <begin position="32"/>
        <end position="54"/>
    </location>
</feature>
<dbReference type="InterPro" id="IPR025101">
    <property type="entry name" value="DUF4012"/>
</dbReference>